<dbReference type="InterPro" id="IPR050348">
    <property type="entry name" value="Protein-Tyr_Phosphatase"/>
</dbReference>
<reference evidence="3" key="1">
    <citation type="submission" date="2022-12" db="EMBL/GenBank/DDBJ databases">
        <authorList>
            <person name="Webb A."/>
        </authorList>
    </citation>
    <scope>NUCLEOTIDE SEQUENCE</scope>
    <source>
        <strain evidence="3">Pd1</strain>
    </source>
</reference>
<name>A0AAV0UIL7_9STRA</name>
<dbReference type="PANTHER" id="PTHR19134:SF449">
    <property type="entry name" value="TYROSINE-PROTEIN PHOSPHATASE 1"/>
    <property type="match status" value="1"/>
</dbReference>
<dbReference type="SMART" id="SM00194">
    <property type="entry name" value="PTPc"/>
    <property type="match status" value="1"/>
</dbReference>
<dbReference type="PANTHER" id="PTHR19134">
    <property type="entry name" value="RECEPTOR-TYPE TYROSINE-PROTEIN PHOSPHATASE"/>
    <property type="match status" value="1"/>
</dbReference>
<dbReference type="Pfam" id="PF00102">
    <property type="entry name" value="Y_phosphatase"/>
    <property type="match status" value="1"/>
</dbReference>
<accession>A0AAV0UIL7</accession>
<dbReference type="PROSITE" id="PS50055">
    <property type="entry name" value="TYR_PHOSPHATASE_PTP"/>
    <property type="match status" value="1"/>
</dbReference>
<dbReference type="InterPro" id="IPR003595">
    <property type="entry name" value="Tyr_Pase_cat"/>
</dbReference>
<dbReference type="SUPFAM" id="SSF52799">
    <property type="entry name" value="(Phosphotyrosine protein) phosphatases II"/>
    <property type="match status" value="1"/>
</dbReference>
<proteinExistence type="predicted"/>
<dbReference type="AlphaFoldDB" id="A0AAV0UIL7"/>
<evidence type="ECO:0000259" key="1">
    <source>
        <dbReference type="PROSITE" id="PS50055"/>
    </source>
</evidence>
<feature type="domain" description="Tyrosine specific protein phosphatases" evidence="2">
    <location>
        <begin position="237"/>
        <end position="330"/>
    </location>
</feature>
<dbReference type="PROSITE" id="PS50056">
    <property type="entry name" value="TYR_PHOSPHATASE_2"/>
    <property type="match status" value="1"/>
</dbReference>
<dbReference type="PROSITE" id="PS00383">
    <property type="entry name" value="TYR_PHOSPHATASE_1"/>
    <property type="match status" value="1"/>
</dbReference>
<evidence type="ECO:0000259" key="2">
    <source>
        <dbReference type="PROSITE" id="PS50056"/>
    </source>
</evidence>
<dbReference type="InterPro" id="IPR000387">
    <property type="entry name" value="Tyr_Pase_dom"/>
</dbReference>
<sequence length="346" mass="39876">MTSPSSCSSVYDMTSLRQILSHRQSLAPAINAVLDAFLAKTKRLERRDGRSSMTDMEREYRELCWRIDKAPGYEASLTIQTKATKVKNRYRDVLPIEKTRVKLQKTSDNYINANYIDDGYIACCAPVPAAIPDFWHMVWQCDVYVVLMLTNFVERERLKADLYWDTCPTNVVDFGGIFVQLLDEEQHSSLRHGFIVRRFKVWRVDERTQEGESRVIRHFQLTTWPDHGVLRDFKVVAPLLDAVNSYTREASRTHKVKARVVVHCSAGIGRSGTFIAIDILLKQLHRVLTDKSDSVEEKARALQLAVDIPRVVHRLRSQRPGMVQTPEQYQMMYQYLAAVIGGNQPW</sequence>
<dbReference type="Gene3D" id="3.90.190.10">
    <property type="entry name" value="Protein tyrosine phosphatase superfamily"/>
    <property type="match status" value="1"/>
</dbReference>
<dbReference type="GO" id="GO:0004725">
    <property type="term" value="F:protein tyrosine phosphatase activity"/>
    <property type="evidence" value="ECO:0007669"/>
    <property type="project" value="InterPro"/>
</dbReference>
<feature type="domain" description="Tyrosine-protein phosphatase" evidence="1">
    <location>
        <begin position="56"/>
        <end position="339"/>
    </location>
</feature>
<keyword evidence="4" id="KW-1185">Reference proteome</keyword>
<organism evidence="3 4">
    <name type="scientific">Peronospora destructor</name>
    <dbReference type="NCBI Taxonomy" id="86335"/>
    <lineage>
        <taxon>Eukaryota</taxon>
        <taxon>Sar</taxon>
        <taxon>Stramenopiles</taxon>
        <taxon>Oomycota</taxon>
        <taxon>Peronosporomycetes</taxon>
        <taxon>Peronosporales</taxon>
        <taxon>Peronosporaceae</taxon>
        <taxon>Peronospora</taxon>
    </lineage>
</organism>
<comment type="caution">
    <text evidence="3">The sequence shown here is derived from an EMBL/GenBank/DDBJ whole genome shotgun (WGS) entry which is preliminary data.</text>
</comment>
<dbReference type="InterPro" id="IPR016130">
    <property type="entry name" value="Tyr_Pase_AS"/>
</dbReference>
<dbReference type="PRINTS" id="PR00700">
    <property type="entry name" value="PRTYPHPHTASE"/>
</dbReference>
<evidence type="ECO:0000313" key="3">
    <source>
        <dbReference type="EMBL" id="CAI5734619.1"/>
    </source>
</evidence>
<dbReference type="InterPro" id="IPR000242">
    <property type="entry name" value="PTP_cat"/>
</dbReference>
<dbReference type="EMBL" id="CANTFM010001073">
    <property type="protein sequence ID" value="CAI5734619.1"/>
    <property type="molecule type" value="Genomic_DNA"/>
</dbReference>
<dbReference type="InterPro" id="IPR029021">
    <property type="entry name" value="Prot-tyrosine_phosphatase-like"/>
</dbReference>
<protein>
    <submittedName>
        <fullName evidence="3">Uncharacterized protein</fullName>
    </submittedName>
</protein>
<dbReference type="Proteomes" id="UP001162029">
    <property type="component" value="Unassembled WGS sequence"/>
</dbReference>
<dbReference type="CDD" id="cd00047">
    <property type="entry name" value="PTPc"/>
    <property type="match status" value="1"/>
</dbReference>
<gene>
    <name evidence="3" type="ORF">PDE001_LOCUS5766</name>
</gene>
<evidence type="ECO:0000313" key="4">
    <source>
        <dbReference type="Proteomes" id="UP001162029"/>
    </source>
</evidence>
<dbReference type="SMART" id="SM00404">
    <property type="entry name" value="PTPc_motif"/>
    <property type="match status" value="1"/>
</dbReference>